<evidence type="ECO:0000313" key="2">
    <source>
        <dbReference type="EMBL" id="GFS87529.1"/>
    </source>
</evidence>
<feature type="region of interest" description="Disordered" evidence="1">
    <location>
        <begin position="46"/>
        <end position="65"/>
    </location>
</feature>
<evidence type="ECO:0000256" key="1">
    <source>
        <dbReference type="SAM" id="MobiDB-lite"/>
    </source>
</evidence>
<organism evidence="2 3">
    <name type="scientific">Nephila pilipes</name>
    <name type="common">Giant wood spider</name>
    <name type="synonym">Nephila maculata</name>
    <dbReference type="NCBI Taxonomy" id="299642"/>
    <lineage>
        <taxon>Eukaryota</taxon>
        <taxon>Metazoa</taxon>
        <taxon>Ecdysozoa</taxon>
        <taxon>Arthropoda</taxon>
        <taxon>Chelicerata</taxon>
        <taxon>Arachnida</taxon>
        <taxon>Araneae</taxon>
        <taxon>Araneomorphae</taxon>
        <taxon>Entelegynae</taxon>
        <taxon>Araneoidea</taxon>
        <taxon>Nephilidae</taxon>
        <taxon>Nephila</taxon>
    </lineage>
</organism>
<dbReference type="Proteomes" id="UP000887013">
    <property type="component" value="Unassembled WGS sequence"/>
</dbReference>
<sequence>IRRKLVNCPSRIESPSVLRVSSGGHLERLTARKWMGFFPQYPVKEGKRLISSPPPPFSDRDGSRPRLCGRIIESSVYQTRAGRKKRREEEEAKVSYTINCQRILLVVTVCL</sequence>
<reference evidence="2" key="1">
    <citation type="submission" date="2020-08" db="EMBL/GenBank/DDBJ databases">
        <title>Multicomponent nature underlies the extraordinary mechanical properties of spider dragline silk.</title>
        <authorList>
            <person name="Kono N."/>
            <person name="Nakamura H."/>
            <person name="Mori M."/>
            <person name="Yoshida Y."/>
            <person name="Ohtoshi R."/>
            <person name="Malay A.D."/>
            <person name="Moran D.A.P."/>
            <person name="Tomita M."/>
            <person name="Numata K."/>
            <person name="Arakawa K."/>
        </authorList>
    </citation>
    <scope>NUCLEOTIDE SEQUENCE</scope>
</reference>
<dbReference type="EMBL" id="BMAW01004203">
    <property type="protein sequence ID" value="GFS87529.1"/>
    <property type="molecule type" value="Genomic_DNA"/>
</dbReference>
<feature type="non-terminal residue" evidence="2">
    <location>
        <position position="1"/>
    </location>
</feature>
<protein>
    <submittedName>
        <fullName evidence="2">Uncharacterized protein</fullName>
    </submittedName>
</protein>
<accession>A0A8X6N0J6</accession>
<proteinExistence type="predicted"/>
<evidence type="ECO:0000313" key="3">
    <source>
        <dbReference type="Proteomes" id="UP000887013"/>
    </source>
</evidence>
<gene>
    <name evidence="2" type="ORF">NPIL_118961</name>
</gene>
<name>A0A8X6N0J6_NEPPI</name>
<keyword evidence="3" id="KW-1185">Reference proteome</keyword>
<dbReference type="AlphaFoldDB" id="A0A8X6N0J6"/>
<comment type="caution">
    <text evidence="2">The sequence shown here is derived from an EMBL/GenBank/DDBJ whole genome shotgun (WGS) entry which is preliminary data.</text>
</comment>